<dbReference type="InterPro" id="IPR004826">
    <property type="entry name" value="bZIP_Maf"/>
</dbReference>
<dbReference type="GO" id="GO:0000981">
    <property type="term" value="F:DNA-binding transcription factor activity, RNA polymerase II-specific"/>
    <property type="evidence" value="ECO:0007669"/>
    <property type="project" value="TreeGrafter"/>
</dbReference>
<organism evidence="5 6">
    <name type="scientific">Rhamnusium bicolor</name>
    <dbReference type="NCBI Taxonomy" id="1586634"/>
    <lineage>
        <taxon>Eukaryota</taxon>
        <taxon>Metazoa</taxon>
        <taxon>Ecdysozoa</taxon>
        <taxon>Arthropoda</taxon>
        <taxon>Hexapoda</taxon>
        <taxon>Insecta</taxon>
        <taxon>Pterygota</taxon>
        <taxon>Neoptera</taxon>
        <taxon>Endopterygota</taxon>
        <taxon>Coleoptera</taxon>
        <taxon>Polyphaga</taxon>
        <taxon>Cucujiformia</taxon>
        <taxon>Chrysomeloidea</taxon>
        <taxon>Cerambycidae</taxon>
        <taxon>Lepturinae</taxon>
        <taxon>Rhagiini</taxon>
        <taxon>Rhamnusium</taxon>
    </lineage>
</organism>
<feature type="domain" description="Basic leucine zipper" evidence="4">
    <location>
        <begin position="186"/>
        <end position="233"/>
    </location>
</feature>
<evidence type="ECO:0000313" key="5">
    <source>
        <dbReference type="EMBL" id="KAJ8930508.1"/>
    </source>
</evidence>
<dbReference type="AlphaFoldDB" id="A0AAV8WVD5"/>
<dbReference type="InterPro" id="IPR024874">
    <property type="entry name" value="Transcription_factor_Maf_fam"/>
</dbReference>
<dbReference type="Proteomes" id="UP001162156">
    <property type="component" value="Unassembled WGS sequence"/>
</dbReference>
<dbReference type="GO" id="GO:0005634">
    <property type="term" value="C:nucleus"/>
    <property type="evidence" value="ECO:0007669"/>
    <property type="project" value="TreeGrafter"/>
</dbReference>
<keyword evidence="3" id="KW-0804">Transcription</keyword>
<evidence type="ECO:0000256" key="2">
    <source>
        <dbReference type="ARBA" id="ARBA00023125"/>
    </source>
</evidence>
<dbReference type="PANTHER" id="PTHR10129:SF44">
    <property type="entry name" value="TRAFFIC JAM, ISOFORM C"/>
    <property type="match status" value="1"/>
</dbReference>
<comment type="caution">
    <text evidence="5">The sequence shown here is derived from an EMBL/GenBank/DDBJ whole genome shotgun (WGS) entry which is preliminary data.</text>
</comment>
<sequence>MEPDLAEEYVHEFMFDHLGDITVKREDICQMIETETWLQQDDSSSRICRNQWDDRRIPSPATETIYAQQPGLLNISLINDPGTPPDRPHSSLPCSPPGIMDEMLWFSQSMRADPQPLDLRPMHYMGGEAEWERGGYNPSGMILEASNRHNIHQRPQSACSASSALSPRLNNHNSGYSTCSEDIGLNDDLLNSLSIKELNKRLHGCPREKIVKLKQIRRTIKNRIYAQTSRAKKDT</sequence>
<dbReference type="InterPro" id="IPR008917">
    <property type="entry name" value="TF_DNA-bd_sf"/>
</dbReference>
<evidence type="ECO:0000256" key="3">
    <source>
        <dbReference type="ARBA" id="ARBA00023163"/>
    </source>
</evidence>
<evidence type="ECO:0000313" key="6">
    <source>
        <dbReference type="Proteomes" id="UP001162156"/>
    </source>
</evidence>
<gene>
    <name evidence="5" type="ORF">NQ314_016685</name>
</gene>
<keyword evidence="6" id="KW-1185">Reference proteome</keyword>
<dbReference type="SUPFAM" id="SSF47454">
    <property type="entry name" value="A DNA-binding domain in eukaryotic transcription factors"/>
    <property type="match status" value="1"/>
</dbReference>
<name>A0AAV8WVD5_9CUCU</name>
<dbReference type="Pfam" id="PF03131">
    <property type="entry name" value="bZIP_Maf"/>
    <property type="match status" value="1"/>
</dbReference>
<proteinExistence type="predicted"/>
<keyword evidence="2" id="KW-0238">DNA-binding</keyword>
<dbReference type="PANTHER" id="PTHR10129">
    <property type="entry name" value="TRANSCRIPTION FACTOR MAF"/>
    <property type="match status" value="1"/>
</dbReference>
<evidence type="ECO:0000256" key="1">
    <source>
        <dbReference type="ARBA" id="ARBA00023015"/>
    </source>
</evidence>
<accession>A0AAV8WVD5</accession>
<reference evidence="5" key="1">
    <citation type="journal article" date="2023" name="Insect Mol. Biol.">
        <title>Genome sequencing provides insights into the evolution of gene families encoding plant cell wall-degrading enzymes in longhorned beetles.</title>
        <authorList>
            <person name="Shin N.R."/>
            <person name="Okamura Y."/>
            <person name="Kirsch R."/>
            <person name="Pauchet Y."/>
        </authorList>
    </citation>
    <scope>NUCLEOTIDE SEQUENCE</scope>
    <source>
        <strain evidence="5">RBIC_L_NR</strain>
    </source>
</reference>
<dbReference type="GO" id="GO:0000978">
    <property type="term" value="F:RNA polymerase II cis-regulatory region sequence-specific DNA binding"/>
    <property type="evidence" value="ECO:0007669"/>
    <property type="project" value="TreeGrafter"/>
</dbReference>
<keyword evidence="1" id="KW-0805">Transcription regulation</keyword>
<evidence type="ECO:0000259" key="4">
    <source>
        <dbReference type="Pfam" id="PF03131"/>
    </source>
</evidence>
<dbReference type="Gene3D" id="1.20.5.170">
    <property type="match status" value="1"/>
</dbReference>
<dbReference type="EMBL" id="JANEYF010004639">
    <property type="protein sequence ID" value="KAJ8930508.1"/>
    <property type="molecule type" value="Genomic_DNA"/>
</dbReference>
<protein>
    <recommendedName>
        <fullName evidence="4">Basic leucine zipper domain-containing protein</fullName>
    </recommendedName>
</protein>